<dbReference type="InterPro" id="IPR050678">
    <property type="entry name" value="DNA_Partitioning_ATPase"/>
</dbReference>
<feature type="domain" description="AAA" evidence="1">
    <location>
        <begin position="19"/>
        <end position="182"/>
    </location>
</feature>
<dbReference type="Gene3D" id="3.40.50.300">
    <property type="entry name" value="P-loop containing nucleotide triphosphate hydrolases"/>
    <property type="match status" value="1"/>
</dbReference>
<dbReference type="Pfam" id="PF13614">
    <property type="entry name" value="AAA_31"/>
    <property type="match status" value="1"/>
</dbReference>
<protein>
    <submittedName>
        <fullName evidence="2">ParA family protein</fullName>
    </submittedName>
</protein>
<organism evidence="2">
    <name type="scientific">Thermus islandicus</name>
    <dbReference type="NCBI Taxonomy" id="540988"/>
    <lineage>
        <taxon>Bacteria</taxon>
        <taxon>Thermotogati</taxon>
        <taxon>Deinococcota</taxon>
        <taxon>Deinococci</taxon>
        <taxon>Thermales</taxon>
        <taxon>Thermaceae</taxon>
        <taxon>Thermus</taxon>
    </lineage>
</organism>
<proteinExistence type="predicted"/>
<dbReference type="InterPro" id="IPR025669">
    <property type="entry name" value="AAA_dom"/>
</dbReference>
<dbReference type="EMBL" id="DSKL01000214">
    <property type="protein sequence ID" value="HEH82406.1"/>
    <property type="molecule type" value="Genomic_DNA"/>
</dbReference>
<dbReference type="SUPFAM" id="SSF52540">
    <property type="entry name" value="P-loop containing nucleoside triphosphate hydrolases"/>
    <property type="match status" value="1"/>
</dbReference>
<dbReference type="PIRSF" id="PIRSF009320">
    <property type="entry name" value="Nuc_binding_HP_1000"/>
    <property type="match status" value="1"/>
</dbReference>
<dbReference type="PANTHER" id="PTHR13696">
    <property type="entry name" value="P-LOOP CONTAINING NUCLEOSIDE TRIPHOSPHATE HYDROLASE"/>
    <property type="match status" value="1"/>
</dbReference>
<dbReference type="AlphaFoldDB" id="A0A7C2FTT1"/>
<evidence type="ECO:0000259" key="1">
    <source>
        <dbReference type="Pfam" id="PF13614"/>
    </source>
</evidence>
<dbReference type="InterPro" id="IPR027417">
    <property type="entry name" value="P-loop_NTPase"/>
</dbReference>
<name>A0A7C2FTT1_9DEIN</name>
<dbReference type="PANTHER" id="PTHR13696:SF52">
    <property type="entry name" value="PARA FAMILY PROTEIN CT_582"/>
    <property type="match status" value="1"/>
</dbReference>
<dbReference type="CDD" id="cd02042">
    <property type="entry name" value="ParAB_family"/>
    <property type="match status" value="1"/>
</dbReference>
<evidence type="ECO:0000313" key="2">
    <source>
        <dbReference type="EMBL" id="HEH82406.1"/>
    </source>
</evidence>
<accession>A0A7C2FTT1</accession>
<dbReference type="FunFam" id="3.40.50.300:FF:000285">
    <property type="entry name" value="Sporulation initiation inhibitor Soj"/>
    <property type="match status" value="1"/>
</dbReference>
<sequence>MPAAPGFPEKNPYAKGEVRRIALVNQKGGVGKTTTAINLAAYLARTGRRVLLVDLDPQMNATSGLGVRPRRGVYQLLQGEPLEALVHPVDGFHLLPATPDLVGATVELAETPLALAEALGDGGYDFTLLDVPPSLSSLTLNALGAAQGVLVPVQAEYYALEGVAGLLATLDEVRNRFNPALRLLGILITMYDGRTLLSQQVEGELRAHFGEKVFWTVIPRNVRLAEAPSFGRTIAQHAPTSPGAHAYRRLAEEVIARVQEG</sequence>
<comment type="caution">
    <text evidence="2">The sequence shown here is derived from an EMBL/GenBank/DDBJ whole genome shotgun (WGS) entry which is preliminary data.</text>
</comment>
<gene>
    <name evidence="2" type="ORF">ENP73_05345</name>
</gene>
<reference evidence="2" key="1">
    <citation type="journal article" date="2020" name="mSystems">
        <title>Genome- and Community-Level Interaction Insights into Carbon Utilization and Element Cycling Functions of Hydrothermarchaeota in Hydrothermal Sediment.</title>
        <authorList>
            <person name="Zhou Z."/>
            <person name="Liu Y."/>
            <person name="Xu W."/>
            <person name="Pan J."/>
            <person name="Luo Z.H."/>
            <person name="Li M."/>
        </authorList>
    </citation>
    <scope>NUCLEOTIDE SEQUENCE [LARGE SCALE GENOMIC DNA]</scope>
    <source>
        <strain evidence="2">SpSt-246</strain>
    </source>
</reference>